<dbReference type="Proteomes" id="UP000250140">
    <property type="component" value="Unassembled WGS sequence"/>
</dbReference>
<sequence>MAKTKTAKGSKGVPNKHLYSRISYLYQAATYLSLQQNTETVRRESKDPTGHKDAGTLENTATCSKPTRLVPSGLALQLSSHLRGVSLKSQVRLSHNLKRSICKCCNAVLIPGCTSTTGIENQSRGGKKPWADVLVIECNTCGSKKRFPVGSERQTRKTARSKTKEGSPAKSAS</sequence>
<feature type="region of interest" description="Disordered" evidence="5">
    <location>
        <begin position="143"/>
        <end position="173"/>
    </location>
</feature>
<gene>
    <name evidence="6" type="ORF">AOQ84DRAFT_299519</name>
</gene>
<evidence type="ECO:0000256" key="3">
    <source>
        <dbReference type="ARBA" id="ARBA00022833"/>
    </source>
</evidence>
<keyword evidence="7" id="KW-1185">Reference proteome</keyword>
<reference evidence="6 7" key="1">
    <citation type="journal article" date="2016" name="Nat. Commun.">
        <title>Ectomycorrhizal ecology is imprinted in the genome of the dominant symbiotic fungus Cenococcum geophilum.</title>
        <authorList>
            <consortium name="DOE Joint Genome Institute"/>
            <person name="Peter M."/>
            <person name="Kohler A."/>
            <person name="Ohm R.A."/>
            <person name="Kuo A."/>
            <person name="Krutzmann J."/>
            <person name="Morin E."/>
            <person name="Arend M."/>
            <person name="Barry K.W."/>
            <person name="Binder M."/>
            <person name="Choi C."/>
            <person name="Clum A."/>
            <person name="Copeland A."/>
            <person name="Grisel N."/>
            <person name="Haridas S."/>
            <person name="Kipfer T."/>
            <person name="LaButti K."/>
            <person name="Lindquist E."/>
            <person name="Lipzen A."/>
            <person name="Maire R."/>
            <person name="Meier B."/>
            <person name="Mihaltcheva S."/>
            <person name="Molinier V."/>
            <person name="Murat C."/>
            <person name="Poggeler S."/>
            <person name="Quandt C.A."/>
            <person name="Sperisen C."/>
            <person name="Tritt A."/>
            <person name="Tisserant E."/>
            <person name="Crous P.W."/>
            <person name="Henrissat B."/>
            <person name="Nehls U."/>
            <person name="Egli S."/>
            <person name="Spatafora J.W."/>
            <person name="Grigoriev I.V."/>
            <person name="Martin F.M."/>
        </authorList>
    </citation>
    <scope>NUCLEOTIDE SEQUENCE [LARGE SCALE GENOMIC DNA]</scope>
    <source>
        <strain evidence="6 7">CBS 207.34</strain>
    </source>
</reference>
<dbReference type="EMBL" id="KV750376">
    <property type="protein sequence ID" value="OCL05124.1"/>
    <property type="molecule type" value="Genomic_DNA"/>
</dbReference>
<dbReference type="Gene3D" id="6.20.50.20">
    <property type="match status" value="1"/>
</dbReference>
<feature type="region of interest" description="Disordered" evidence="5">
    <location>
        <begin position="40"/>
        <end position="59"/>
    </location>
</feature>
<organism evidence="6 7">
    <name type="scientific">Glonium stellatum</name>
    <dbReference type="NCBI Taxonomy" id="574774"/>
    <lineage>
        <taxon>Eukaryota</taxon>
        <taxon>Fungi</taxon>
        <taxon>Dikarya</taxon>
        <taxon>Ascomycota</taxon>
        <taxon>Pezizomycotina</taxon>
        <taxon>Dothideomycetes</taxon>
        <taxon>Pleosporomycetidae</taxon>
        <taxon>Gloniales</taxon>
        <taxon>Gloniaceae</taxon>
        <taxon>Glonium</taxon>
    </lineage>
</organism>
<evidence type="ECO:0000313" key="7">
    <source>
        <dbReference type="Proteomes" id="UP000250140"/>
    </source>
</evidence>
<evidence type="ECO:0000256" key="5">
    <source>
        <dbReference type="SAM" id="MobiDB-lite"/>
    </source>
</evidence>
<protein>
    <submittedName>
        <fullName evidence="6">Rpr2-domain-containing protein</fullName>
    </submittedName>
</protein>
<dbReference type="PANTHER" id="PTHR14742:SF0">
    <property type="entry name" value="RIBONUCLEASE P PROTEIN SUBUNIT P21"/>
    <property type="match status" value="1"/>
</dbReference>
<dbReference type="OrthoDB" id="128536at2759"/>
<keyword evidence="3" id="KW-0862">Zinc</keyword>
<proteinExistence type="inferred from homology"/>
<dbReference type="InterPro" id="IPR007175">
    <property type="entry name" value="Rpr2/Snm1/Rpp21"/>
</dbReference>
<evidence type="ECO:0000256" key="1">
    <source>
        <dbReference type="ARBA" id="ARBA00022694"/>
    </source>
</evidence>
<evidence type="ECO:0000256" key="2">
    <source>
        <dbReference type="ARBA" id="ARBA00022723"/>
    </source>
</evidence>
<dbReference type="Pfam" id="PF04032">
    <property type="entry name" value="Rpr2"/>
    <property type="match status" value="1"/>
</dbReference>
<keyword evidence="1" id="KW-0819">tRNA processing</keyword>
<name>A0A8E2EUK6_9PEZI</name>
<keyword evidence="2" id="KW-0479">Metal-binding</keyword>
<dbReference type="PANTHER" id="PTHR14742">
    <property type="entry name" value="RIBONUCLEASE P SUBUNIT P21"/>
    <property type="match status" value="1"/>
</dbReference>
<accession>A0A8E2EUK6</accession>
<dbReference type="GO" id="GO:0046872">
    <property type="term" value="F:metal ion binding"/>
    <property type="evidence" value="ECO:0007669"/>
    <property type="project" value="UniProtKB-KW"/>
</dbReference>
<evidence type="ECO:0000313" key="6">
    <source>
        <dbReference type="EMBL" id="OCL05124.1"/>
    </source>
</evidence>
<evidence type="ECO:0000256" key="4">
    <source>
        <dbReference type="ARBA" id="ARBA00038402"/>
    </source>
</evidence>
<feature type="compositionally biased region" description="Basic and acidic residues" evidence="5">
    <location>
        <begin position="40"/>
        <end position="55"/>
    </location>
</feature>
<dbReference type="GO" id="GO:0008033">
    <property type="term" value="P:tRNA processing"/>
    <property type="evidence" value="ECO:0007669"/>
    <property type="project" value="UniProtKB-KW"/>
</dbReference>
<dbReference type="GO" id="GO:0005655">
    <property type="term" value="C:nucleolar ribonuclease P complex"/>
    <property type="evidence" value="ECO:0007669"/>
    <property type="project" value="TreeGrafter"/>
</dbReference>
<dbReference type="AlphaFoldDB" id="A0A8E2EUK6"/>
<comment type="similarity">
    <text evidence="4">Belongs to the eukaryotic/archaeal RNase P protein component 4 family.</text>
</comment>